<dbReference type="PANTHER" id="PTHR16516:SF4">
    <property type="entry name" value="C2H2-TYPE DOMAIN-CONTAINING PROTEIN"/>
    <property type="match status" value="1"/>
</dbReference>
<evidence type="ECO:0000313" key="7">
    <source>
        <dbReference type="EMBL" id="KAH9530334.1"/>
    </source>
</evidence>
<dbReference type="PANTHER" id="PTHR16516">
    <property type="entry name" value="AGAP007109-PA"/>
    <property type="match status" value="1"/>
</dbReference>
<gene>
    <name evidence="7" type="primary">PRDM8</name>
    <name evidence="7" type="ORF">DERF_004147</name>
    <name evidence="6" type="ORF">HUG17_9346</name>
</gene>
<dbReference type="EMBL" id="SDOV01000008">
    <property type="protein sequence ID" value="KAH7638240.1"/>
    <property type="molecule type" value="Genomic_DNA"/>
</dbReference>
<evidence type="ECO:0000313" key="6">
    <source>
        <dbReference type="EMBL" id="KAH7638240.1"/>
    </source>
</evidence>
<feature type="compositionally biased region" description="Polar residues" evidence="4">
    <location>
        <begin position="392"/>
        <end position="409"/>
    </location>
</feature>
<feature type="region of interest" description="Disordered" evidence="4">
    <location>
        <begin position="273"/>
        <end position="293"/>
    </location>
</feature>
<comment type="caution">
    <text evidence="7">The sequence shown here is derived from an EMBL/GenBank/DDBJ whole genome shotgun (WGS) entry which is preliminary data.</text>
</comment>
<dbReference type="EMBL" id="ASGP02000001">
    <property type="protein sequence ID" value="KAH9530334.1"/>
    <property type="molecule type" value="Genomic_DNA"/>
</dbReference>
<feature type="compositionally biased region" description="Basic and acidic residues" evidence="4">
    <location>
        <begin position="281"/>
        <end position="293"/>
    </location>
</feature>
<dbReference type="Gene3D" id="3.30.160.60">
    <property type="entry name" value="Classic Zinc Finger"/>
    <property type="match status" value="1"/>
</dbReference>
<dbReference type="PROSITE" id="PS50157">
    <property type="entry name" value="ZINC_FINGER_C2H2_2"/>
    <property type="match status" value="2"/>
</dbReference>
<dbReference type="InterPro" id="IPR036236">
    <property type="entry name" value="Znf_C2H2_sf"/>
</dbReference>
<feature type="compositionally biased region" description="Low complexity" evidence="4">
    <location>
        <begin position="416"/>
        <end position="445"/>
    </location>
</feature>
<dbReference type="PROSITE" id="PS00028">
    <property type="entry name" value="ZINC_FINGER_C2H2_1"/>
    <property type="match status" value="2"/>
</dbReference>
<evidence type="ECO:0000313" key="8">
    <source>
        <dbReference type="Proteomes" id="UP000790347"/>
    </source>
</evidence>
<sequence>MIMSLITTSQQQQRLSTTNSSNNNLKLKIVPPPPPSSSSSINSSNVDLITTSAIINNNSNMMLTANNNSSGNHLPVPIPSSSSSSSSLSSTSIIRPLIDLIDGQIIHLGDVLGPIPNLFKWLRSELDRVEQCLERSSKIPCSSSTIVEMAMTKLEQNLEIFYYNEQYYFEVIRTFRVCQQPQQQQFSIESTNDEKPKAWFNHLIEERLTATIRPIQTWLNGKELFGCIWCNHFSFYPNHMILHIIMDCMKNLTNITNDNGQKNRHNSRINETPKQSINYHPIDHHQPDTSRKHEIRSFDIMSLLNQKDRKSSIDDHHDHDHDDDYNNNQDVDIEIDVETLDDDNNNSGSMIAAYKIPTMMMMNNNMNGQKRSKRSSSIPTQPPPSSSSIVSNQYQTPSSSTSTMINPSINRKYNRKLSSNNNKSGNKISQLNINTSSSSSSSNYNQSKSAFKKLKTIKTTNKSTNSGHQSVITSNQFISNLNLTNFYNQISTEQSNGGSKFPLANLFNNRNGSTSINPSSSSPSPSSSMLLNSPEHQPYTFGSSNISSPPSSSMNGTKMAMLSSPISVRPTFESNNTTTTTTATNYSLESSGSLDLSADSSSSSLSLDSDGSNSPKQSSKDYHNNGDTNQKQDSNEHLVVTKDGSSSPSSSSSSSMIQLLPQSSMANNPLMNLPPYFMPPTTSASAAAANPLITSLYLLSPSLTALSYQASNVCAYCNQAFRMTSDLVYHMRSHHKRTKIADELVNKKRRDDQLRCNICNETFRERHHLTRHMTSHQ</sequence>
<protein>
    <submittedName>
        <fullName evidence="7">Metal ion binding</fullName>
    </submittedName>
</protein>
<feature type="region of interest" description="Disordered" evidence="4">
    <location>
        <begin position="512"/>
        <end position="657"/>
    </location>
</feature>
<keyword evidence="3" id="KW-0863">Zinc-finger</keyword>
<dbReference type="Proteomes" id="UP000790347">
    <property type="component" value="Unassembled WGS sequence"/>
</dbReference>
<feature type="region of interest" description="Disordered" evidence="4">
    <location>
        <begin position="1"/>
        <end position="43"/>
    </location>
</feature>
<feature type="compositionally biased region" description="Low complexity" evidence="4">
    <location>
        <begin position="575"/>
        <end position="614"/>
    </location>
</feature>
<dbReference type="GO" id="GO:0008270">
    <property type="term" value="F:zinc ion binding"/>
    <property type="evidence" value="ECO:0007669"/>
    <property type="project" value="UniProtKB-KW"/>
</dbReference>
<keyword evidence="8" id="KW-1185">Reference proteome</keyword>
<name>A0A922LC42_DERFA</name>
<feature type="compositionally biased region" description="Basic and acidic residues" evidence="4">
    <location>
        <begin position="309"/>
        <end position="324"/>
    </location>
</feature>
<accession>A0A922LC42</accession>
<evidence type="ECO:0000256" key="2">
    <source>
        <dbReference type="ARBA" id="ARBA00023242"/>
    </source>
</evidence>
<feature type="compositionally biased region" description="Low complexity" evidence="4">
    <location>
        <begin position="513"/>
        <end position="534"/>
    </location>
</feature>
<keyword evidence="2" id="KW-0539">Nucleus</keyword>
<feature type="compositionally biased region" description="Low complexity" evidence="4">
    <location>
        <begin position="543"/>
        <end position="553"/>
    </location>
</feature>
<feature type="region of interest" description="Disordered" evidence="4">
    <location>
        <begin position="363"/>
        <end position="445"/>
    </location>
</feature>
<dbReference type="Pfam" id="PF00096">
    <property type="entry name" value="zf-C2H2"/>
    <property type="match status" value="2"/>
</dbReference>
<reference evidence="6" key="3">
    <citation type="journal article" date="2021" name="World Allergy Organ. J.">
        <title>Chromosome-level assembly of Dermatophagoides farinae genome and transcriptome reveals two novel allergens Der f 37 and Der f 39.</title>
        <authorList>
            <person name="Chen J."/>
            <person name="Cai Z."/>
            <person name="Fan D."/>
            <person name="Hu J."/>
            <person name="Hou Y."/>
            <person name="He Y."/>
            <person name="Zhang Z."/>
            <person name="Zhao Z."/>
            <person name="Gao P."/>
            <person name="Hu W."/>
            <person name="Sun J."/>
            <person name="Li J."/>
            <person name="Ji K."/>
        </authorList>
    </citation>
    <scope>NUCLEOTIDE SEQUENCE</scope>
    <source>
        <strain evidence="6">JKM2019</strain>
    </source>
</reference>
<dbReference type="GO" id="GO:0006355">
    <property type="term" value="P:regulation of DNA-templated transcription"/>
    <property type="evidence" value="ECO:0007669"/>
    <property type="project" value="TreeGrafter"/>
</dbReference>
<feature type="compositionally biased region" description="Low complexity" evidence="4">
    <location>
        <begin position="1"/>
        <end position="29"/>
    </location>
</feature>
<evidence type="ECO:0000256" key="1">
    <source>
        <dbReference type="ARBA" id="ARBA00004123"/>
    </source>
</evidence>
<reference evidence="7" key="1">
    <citation type="submission" date="2013-05" db="EMBL/GenBank/DDBJ databases">
        <authorList>
            <person name="Yim A.K.Y."/>
            <person name="Chan T.F."/>
            <person name="Ji K.M."/>
            <person name="Liu X.Y."/>
            <person name="Zhou J.W."/>
            <person name="Li R.Q."/>
            <person name="Yang K.Y."/>
            <person name="Li J."/>
            <person name="Li M."/>
            <person name="Law P.T.W."/>
            <person name="Wu Y.L."/>
            <person name="Cai Z.L."/>
            <person name="Qin H."/>
            <person name="Bao Y."/>
            <person name="Leung R.K.K."/>
            <person name="Ng P.K.S."/>
            <person name="Zou J."/>
            <person name="Zhong X.J."/>
            <person name="Ran P.X."/>
            <person name="Zhong N.S."/>
            <person name="Liu Z.G."/>
            <person name="Tsui S.K.W."/>
        </authorList>
    </citation>
    <scope>NUCLEOTIDE SEQUENCE</scope>
    <source>
        <strain evidence="7">Derf</strain>
        <tissue evidence="7">Whole organism</tissue>
    </source>
</reference>
<feature type="domain" description="C2H2-type" evidence="5">
    <location>
        <begin position="712"/>
        <end position="739"/>
    </location>
</feature>
<reference evidence="7" key="4">
    <citation type="journal article" date="2022" name="Res Sq">
        <title>Comparative Genomics Reveals Insights into the Divergent Evolution of Astigmatic Mites and Household Pest Adaptations.</title>
        <authorList>
            <person name="Xiong Q."/>
            <person name="Wan A.T.-Y."/>
            <person name="Liu X.-Y."/>
            <person name="Fung C.S.-H."/>
            <person name="Xiao X."/>
            <person name="Malainual N."/>
            <person name="Hou J."/>
            <person name="Wang L."/>
            <person name="Wang M."/>
            <person name="Yang K."/>
            <person name="Cui Y."/>
            <person name="Leung E."/>
            <person name="Nong W."/>
            <person name="Shin S.-K."/>
            <person name="Au S."/>
            <person name="Jeong K.Y."/>
            <person name="Chew F.T."/>
            <person name="Hui J."/>
            <person name="Leung T.F."/>
            <person name="Tungtrongchitr A."/>
            <person name="Zhong N."/>
            <person name="Liu Z."/>
            <person name="Tsui S."/>
        </authorList>
    </citation>
    <scope>NUCLEOTIDE SEQUENCE</scope>
    <source>
        <strain evidence="7">Derf</strain>
        <tissue evidence="7">Whole organism</tissue>
    </source>
</reference>
<evidence type="ECO:0000259" key="5">
    <source>
        <dbReference type="PROSITE" id="PS50157"/>
    </source>
</evidence>
<feature type="compositionally biased region" description="Low complexity" evidence="4">
    <location>
        <begin position="645"/>
        <end position="657"/>
    </location>
</feature>
<reference evidence="6" key="2">
    <citation type="submission" date="2020-06" db="EMBL/GenBank/DDBJ databases">
        <authorList>
            <person name="Ji K."/>
            <person name="Li J."/>
        </authorList>
    </citation>
    <scope>NUCLEOTIDE SEQUENCE</scope>
    <source>
        <strain evidence="6">JKM2019</strain>
        <tissue evidence="6">Whole body</tissue>
    </source>
</reference>
<dbReference type="SUPFAM" id="SSF57667">
    <property type="entry name" value="beta-beta-alpha zinc fingers"/>
    <property type="match status" value="1"/>
</dbReference>
<evidence type="ECO:0000256" key="4">
    <source>
        <dbReference type="SAM" id="MobiDB-lite"/>
    </source>
</evidence>
<dbReference type="InterPro" id="IPR052296">
    <property type="entry name" value="TR-Histone_Methyltrans"/>
</dbReference>
<feature type="domain" description="C2H2-type" evidence="5">
    <location>
        <begin position="754"/>
        <end position="777"/>
    </location>
</feature>
<organism evidence="7 8">
    <name type="scientific">Dermatophagoides farinae</name>
    <name type="common">American house dust mite</name>
    <dbReference type="NCBI Taxonomy" id="6954"/>
    <lineage>
        <taxon>Eukaryota</taxon>
        <taxon>Metazoa</taxon>
        <taxon>Ecdysozoa</taxon>
        <taxon>Arthropoda</taxon>
        <taxon>Chelicerata</taxon>
        <taxon>Arachnida</taxon>
        <taxon>Acari</taxon>
        <taxon>Acariformes</taxon>
        <taxon>Sarcoptiformes</taxon>
        <taxon>Astigmata</taxon>
        <taxon>Psoroptidia</taxon>
        <taxon>Analgoidea</taxon>
        <taxon>Pyroglyphidae</taxon>
        <taxon>Dermatophagoidinae</taxon>
        <taxon>Dermatophagoides</taxon>
    </lineage>
</organism>
<dbReference type="Proteomes" id="UP000828236">
    <property type="component" value="Unassembled WGS sequence"/>
</dbReference>
<dbReference type="GO" id="GO:0005634">
    <property type="term" value="C:nucleus"/>
    <property type="evidence" value="ECO:0007669"/>
    <property type="project" value="UniProtKB-SubCell"/>
</dbReference>
<dbReference type="AlphaFoldDB" id="A0A922LC42"/>
<proteinExistence type="predicted"/>
<comment type="subcellular location">
    <subcellularLocation>
        <location evidence="1">Nucleus</location>
    </subcellularLocation>
</comment>
<dbReference type="InterPro" id="IPR013087">
    <property type="entry name" value="Znf_C2H2_type"/>
</dbReference>
<dbReference type="SMART" id="SM00355">
    <property type="entry name" value="ZnF_C2H2"/>
    <property type="match status" value="2"/>
</dbReference>
<keyword evidence="3" id="KW-0479">Metal-binding</keyword>
<feature type="region of interest" description="Disordered" evidence="4">
    <location>
        <begin position="309"/>
        <end position="328"/>
    </location>
</feature>
<keyword evidence="3" id="KW-0862">Zinc</keyword>
<evidence type="ECO:0000256" key="3">
    <source>
        <dbReference type="PROSITE-ProRule" id="PRU00042"/>
    </source>
</evidence>